<feature type="compositionally biased region" description="Polar residues" evidence="1">
    <location>
        <begin position="1"/>
        <end position="11"/>
    </location>
</feature>
<dbReference type="AlphaFoldDB" id="A0A0B6ZV43"/>
<organism evidence="3">
    <name type="scientific">Arion vulgaris</name>
    <dbReference type="NCBI Taxonomy" id="1028688"/>
    <lineage>
        <taxon>Eukaryota</taxon>
        <taxon>Metazoa</taxon>
        <taxon>Spiralia</taxon>
        <taxon>Lophotrochozoa</taxon>
        <taxon>Mollusca</taxon>
        <taxon>Gastropoda</taxon>
        <taxon>Heterobranchia</taxon>
        <taxon>Euthyneura</taxon>
        <taxon>Panpulmonata</taxon>
        <taxon>Eupulmonata</taxon>
        <taxon>Stylommatophora</taxon>
        <taxon>Helicina</taxon>
        <taxon>Arionoidea</taxon>
        <taxon>Arionidae</taxon>
        <taxon>Arion</taxon>
    </lineage>
</organism>
<reference evidence="3" key="1">
    <citation type="submission" date="2014-12" db="EMBL/GenBank/DDBJ databases">
        <title>Insight into the proteome of Arion vulgaris.</title>
        <authorList>
            <person name="Aradska J."/>
            <person name="Bulat T."/>
            <person name="Smidak R."/>
            <person name="Sarate P."/>
            <person name="Gangsoo J."/>
            <person name="Sialana F."/>
            <person name="Bilban M."/>
            <person name="Lubec G."/>
        </authorList>
    </citation>
    <scope>NUCLEOTIDE SEQUENCE</scope>
    <source>
        <tissue evidence="3">Skin</tissue>
    </source>
</reference>
<feature type="non-terminal residue" evidence="3">
    <location>
        <position position="128"/>
    </location>
</feature>
<proteinExistence type="predicted"/>
<dbReference type="EMBL" id="HACG01024841">
    <property type="protein sequence ID" value="CEK71706.1"/>
    <property type="molecule type" value="Transcribed_RNA"/>
</dbReference>
<dbReference type="Gene3D" id="3.30.710.10">
    <property type="entry name" value="Potassium Channel Kv1.1, Chain A"/>
    <property type="match status" value="1"/>
</dbReference>
<sequence length="128" mass="14760">GNMSFFRTAQTEMDDPPKKKMHKGESSSDCHAGTEVIDDSKAFVQRFAILFNSSCFSDVRLRVGDQTFYGHKFILASASKVFEAMFGEYAKWEESHKQEIRLVEEEACQIVFYDFLRYFYCASIDMGT</sequence>
<dbReference type="PANTHER" id="PTHR24410">
    <property type="entry name" value="HL07962P-RELATED"/>
    <property type="match status" value="1"/>
</dbReference>
<name>A0A0B6ZV43_9EUPU</name>
<dbReference type="InterPro" id="IPR051481">
    <property type="entry name" value="BTB-POZ/Galectin-3-binding"/>
</dbReference>
<dbReference type="PANTHER" id="PTHR24410:SF41">
    <property type="entry name" value="HL07962P"/>
    <property type="match status" value="1"/>
</dbReference>
<feature type="region of interest" description="Disordered" evidence="1">
    <location>
        <begin position="1"/>
        <end position="31"/>
    </location>
</feature>
<dbReference type="InterPro" id="IPR011333">
    <property type="entry name" value="SKP1/BTB/POZ_sf"/>
</dbReference>
<dbReference type="Pfam" id="PF00651">
    <property type="entry name" value="BTB"/>
    <property type="match status" value="1"/>
</dbReference>
<dbReference type="PROSITE" id="PS50097">
    <property type="entry name" value="BTB"/>
    <property type="match status" value="1"/>
</dbReference>
<feature type="domain" description="BTB" evidence="2">
    <location>
        <begin position="57"/>
        <end position="128"/>
    </location>
</feature>
<evidence type="ECO:0000259" key="2">
    <source>
        <dbReference type="PROSITE" id="PS50097"/>
    </source>
</evidence>
<feature type="compositionally biased region" description="Basic and acidic residues" evidence="1">
    <location>
        <begin position="15"/>
        <end position="28"/>
    </location>
</feature>
<dbReference type="SUPFAM" id="SSF54695">
    <property type="entry name" value="POZ domain"/>
    <property type="match status" value="1"/>
</dbReference>
<accession>A0A0B6ZV43</accession>
<protein>
    <recommendedName>
        <fullName evidence="2">BTB domain-containing protein</fullName>
    </recommendedName>
</protein>
<gene>
    <name evidence="3" type="primary">ORF79489</name>
</gene>
<evidence type="ECO:0000313" key="3">
    <source>
        <dbReference type="EMBL" id="CEK71706.1"/>
    </source>
</evidence>
<feature type="non-terminal residue" evidence="3">
    <location>
        <position position="1"/>
    </location>
</feature>
<dbReference type="InterPro" id="IPR000210">
    <property type="entry name" value="BTB/POZ_dom"/>
</dbReference>
<evidence type="ECO:0000256" key="1">
    <source>
        <dbReference type="SAM" id="MobiDB-lite"/>
    </source>
</evidence>